<dbReference type="RefSeq" id="WP_039249282.1">
    <property type="nucleotide sequence ID" value="NZ_JDRX01000006.1"/>
</dbReference>
<comment type="caution">
    <text evidence="2">The sequence shown here is derived from an EMBL/GenBank/DDBJ whole genome shotgun (WGS) entry which is preliminary data.</text>
</comment>
<dbReference type="InterPro" id="IPR029064">
    <property type="entry name" value="Ribosomal_eL30-like_sf"/>
</dbReference>
<name>A0AA88ZVZ7_CLONO</name>
<dbReference type="InterPro" id="IPR004038">
    <property type="entry name" value="Ribosomal_eL8/eL30/eS12/Gad45"/>
</dbReference>
<evidence type="ECO:0000313" key="2">
    <source>
        <dbReference type="EMBL" id="KGN02704.1"/>
    </source>
</evidence>
<reference evidence="2 3" key="1">
    <citation type="submission" date="2014-01" db="EMBL/GenBank/DDBJ databases">
        <title>Plasmidome dynamics in the species complex Clostridium novyi sensu lato converts strains of independent lineages into distinctly different pathogens.</title>
        <authorList>
            <person name="Skarin H."/>
            <person name="Segerman B."/>
        </authorList>
    </citation>
    <scope>NUCLEOTIDE SEQUENCE [LARGE SCALE GENOMIC DNA]</scope>
    <source>
        <strain evidence="2 3">4570</strain>
    </source>
</reference>
<evidence type="ECO:0000259" key="1">
    <source>
        <dbReference type="Pfam" id="PF01248"/>
    </source>
</evidence>
<feature type="domain" description="Ribosomal protein eL8/eL30/eS12/Gadd45" evidence="1">
    <location>
        <begin position="9"/>
        <end position="79"/>
    </location>
</feature>
<dbReference type="EMBL" id="JDRX01000006">
    <property type="protein sequence ID" value="KGN02704.1"/>
    <property type="molecule type" value="Genomic_DNA"/>
</dbReference>
<dbReference type="Proteomes" id="UP000030016">
    <property type="component" value="Unassembled WGS sequence"/>
</dbReference>
<dbReference type="SUPFAM" id="SSF55315">
    <property type="entry name" value="L30e-like"/>
    <property type="match status" value="1"/>
</dbReference>
<sequence length="80" mass="8781">MVGRIQGEKVIGLKQTMKYIQNDKGQCLYVAKNADGKLTDPVVQLATNRLLPIIYIDTMKKLGMFCGIEVGAAVALLIKK</sequence>
<gene>
    <name evidence="2" type="ORF">Z969_04220</name>
</gene>
<organism evidence="2 3">
    <name type="scientific">Clostridium novyi A str. 4570</name>
    <dbReference type="NCBI Taxonomy" id="1444290"/>
    <lineage>
        <taxon>Bacteria</taxon>
        <taxon>Bacillati</taxon>
        <taxon>Bacillota</taxon>
        <taxon>Clostridia</taxon>
        <taxon>Eubacteriales</taxon>
        <taxon>Clostridiaceae</taxon>
        <taxon>Clostridium</taxon>
    </lineage>
</organism>
<protein>
    <submittedName>
        <fullName evidence="2">50S ribosomal protein L7ae</fullName>
    </submittedName>
</protein>
<dbReference type="Pfam" id="PF01248">
    <property type="entry name" value="Ribosomal_L7Ae"/>
    <property type="match status" value="1"/>
</dbReference>
<evidence type="ECO:0000313" key="3">
    <source>
        <dbReference type="Proteomes" id="UP000030016"/>
    </source>
</evidence>
<dbReference type="GO" id="GO:0005840">
    <property type="term" value="C:ribosome"/>
    <property type="evidence" value="ECO:0007669"/>
    <property type="project" value="UniProtKB-KW"/>
</dbReference>
<dbReference type="AlphaFoldDB" id="A0AA88ZVZ7"/>
<keyword evidence="2" id="KW-0687">Ribonucleoprotein</keyword>
<accession>A0AA88ZVZ7</accession>
<proteinExistence type="predicted"/>
<keyword evidence="2" id="KW-0689">Ribosomal protein</keyword>
<dbReference type="Gene3D" id="3.30.1330.30">
    <property type="match status" value="1"/>
</dbReference>